<accession>A0A7S3JQP2</accession>
<gene>
    <name evidence="3" type="ORF">ALAG00032_LOCUS230</name>
</gene>
<evidence type="ECO:0000256" key="2">
    <source>
        <dbReference type="SAM" id="MobiDB-lite"/>
    </source>
</evidence>
<sequence length="353" mass="40304">MPLNRKEGGKRKKKETLPLKRETATEREVRLLIEKVQRGESFGRRSSSTAAEYTAELFSRRSSSSQSLKRQPSGESQISTPASSHNEDRVNTKMMQKMFLPPPVATRIESPAAKLSSIAHEISESAVSTKEANHELRRGKEQTFDDDIPTLNTSSPRSLEAREKALEERRHSLEQEMMLIARQRAALQLQKSERDLRKNAHYDLRQEEMRAQNELEAEISQLRTELEMNEKINAEHRDALKIKMENICREYEDAVEYAAKLRRNFDTKCLELQNQCTNATKQRAFQANLSIRSQLEQEALSLGFRLAPKKNASKISVLRTPTTNSSMQVSPKRVSVSPQTHSASHFSTKDTPK</sequence>
<feature type="compositionally biased region" description="Basic and acidic residues" evidence="2">
    <location>
        <begin position="15"/>
        <end position="26"/>
    </location>
</feature>
<name>A0A7S3JQP2_9STRA</name>
<feature type="region of interest" description="Disordered" evidence="2">
    <location>
        <begin position="1"/>
        <end position="26"/>
    </location>
</feature>
<evidence type="ECO:0000256" key="1">
    <source>
        <dbReference type="SAM" id="Coils"/>
    </source>
</evidence>
<feature type="compositionally biased region" description="Polar residues" evidence="2">
    <location>
        <begin position="74"/>
        <end position="84"/>
    </location>
</feature>
<feature type="coiled-coil region" evidence="1">
    <location>
        <begin position="163"/>
        <end position="232"/>
    </location>
</feature>
<keyword evidence="1" id="KW-0175">Coiled coil</keyword>
<dbReference type="AlphaFoldDB" id="A0A7S3JQP2"/>
<feature type="compositionally biased region" description="Low complexity" evidence="2">
    <location>
        <begin position="60"/>
        <end position="73"/>
    </location>
</feature>
<protein>
    <submittedName>
        <fullName evidence="3">Uncharacterized protein</fullName>
    </submittedName>
</protein>
<evidence type="ECO:0000313" key="3">
    <source>
        <dbReference type="EMBL" id="CAE0359502.1"/>
    </source>
</evidence>
<feature type="region of interest" description="Disordered" evidence="2">
    <location>
        <begin position="319"/>
        <end position="353"/>
    </location>
</feature>
<feature type="compositionally biased region" description="Polar residues" evidence="2">
    <location>
        <begin position="319"/>
        <end position="329"/>
    </location>
</feature>
<organism evidence="3">
    <name type="scientific">Aureoumbra lagunensis</name>
    <dbReference type="NCBI Taxonomy" id="44058"/>
    <lineage>
        <taxon>Eukaryota</taxon>
        <taxon>Sar</taxon>
        <taxon>Stramenopiles</taxon>
        <taxon>Ochrophyta</taxon>
        <taxon>Pelagophyceae</taxon>
        <taxon>Pelagomonadales</taxon>
        <taxon>Aureoumbra</taxon>
    </lineage>
</organism>
<reference evidence="3" key="1">
    <citation type="submission" date="2021-01" db="EMBL/GenBank/DDBJ databases">
        <authorList>
            <person name="Corre E."/>
            <person name="Pelletier E."/>
            <person name="Niang G."/>
            <person name="Scheremetjew M."/>
            <person name="Finn R."/>
            <person name="Kale V."/>
            <person name="Holt S."/>
            <person name="Cochrane G."/>
            <person name="Meng A."/>
            <person name="Brown T."/>
            <person name="Cohen L."/>
        </authorList>
    </citation>
    <scope>NUCLEOTIDE SEQUENCE</scope>
    <source>
        <strain evidence="3">CCMP1510</strain>
    </source>
</reference>
<feature type="region of interest" description="Disordered" evidence="2">
    <location>
        <begin position="57"/>
        <end position="88"/>
    </location>
</feature>
<feature type="compositionally biased region" description="Polar residues" evidence="2">
    <location>
        <begin position="336"/>
        <end position="346"/>
    </location>
</feature>
<proteinExistence type="predicted"/>
<dbReference type="EMBL" id="HBIJ01000284">
    <property type="protein sequence ID" value="CAE0359502.1"/>
    <property type="molecule type" value="Transcribed_RNA"/>
</dbReference>